<dbReference type="AlphaFoldDB" id="A0A3B1BVS1"/>
<keyword evidence="8 13" id="KW-0378">Hydrolase</keyword>
<dbReference type="SUPFAM" id="SSF109604">
    <property type="entry name" value="HD-domain/PDEase-like"/>
    <property type="match status" value="1"/>
</dbReference>
<organism evidence="13">
    <name type="scientific">hydrothermal vent metagenome</name>
    <dbReference type="NCBI Taxonomy" id="652676"/>
    <lineage>
        <taxon>unclassified sequences</taxon>
        <taxon>metagenomes</taxon>
        <taxon>ecological metagenomes</taxon>
    </lineage>
</organism>
<dbReference type="Gene3D" id="1.10.3210.10">
    <property type="entry name" value="Hypothetical protein af1432"/>
    <property type="match status" value="1"/>
</dbReference>
<comment type="cofactor">
    <cofactor evidence="1">
        <name>Mg(2+)</name>
        <dbReference type="ChEBI" id="CHEBI:18420"/>
    </cofactor>
</comment>
<dbReference type="Pfam" id="PF02541">
    <property type="entry name" value="Ppx-GppA"/>
    <property type="match status" value="1"/>
</dbReference>
<comment type="subcellular location">
    <subcellularLocation>
        <location evidence="2">Cell membrane</location>
        <topology evidence="2">Peripheral membrane protein</topology>
    </subcellularLocation>
</comment>
<keyword evidence="7" id="KW-1003">Cell membrane</keyword>
<evidence type="ECO:0000259" key="12">
    <source>
        <dbReference type="Pfam" id="PF21447"/>
    </source>
</evidence>
<evidence type="ECO:0000256" key="10">
    <source>
        <dbReference type="ARBA" id="ARBA00047607"/>
    </source>
</evidence>
<dbReference type="NCBIfam" id="TIGR03706">
    <property type="entry name" value="exo_poly_only"/>
    <property type="match status" value="1"/>
</dbReference>
<dbReference type="EC" id="3.6.1.11" evidence="5"/>
<dbReference type="Gene3D" id="3.30.420.150">
    <property type="entry name" value="Exopolyphosphatase. Domain 2"/>
    <property type="match status" value="1"/>
</dbReference>
<proteinExistence type="inferred from homology"/>
<evidence type="ECO:0000256" key="4">
    <source>
        <dbReference type="ARBA" id="ARBA00011738"/>
    </source>
</evidence>
<dbReference type="CDD" id="cd24053">
    <property type="entry name" value="ASKHA_NBD_EcPPX-GppA-like"/>
    <property type="match status" value="1"/>
</dbReference>
<accession>A0A3B1BVS1</accession>
<dbReference type="EMBL" id="UOFY01000051">
    <property type="protein sequence ID" value="VAX10485.1"/>
    <property type="molecule type" value="Genomic_DNA"/>
</dbReference>
<dbReference type="FunFam" id="3.30.420.150:FF:000001">
    <property type="entry name" value="Guanosine-5'-triphosphate,3'-diphosphate pyrophosphatase"/>
    <property type="match status" value="1"/>
</dbReference>
<dbReference type="InterPro" id="IPR050273">
    <property type="entry name" value="GppA/Ppx_hydrolase"/>
</dbReference>
<dbReference type="FunFam" id="3.30.420.40:FF:000023">
    <property type="entry name" value="Guanosine-5'-triphosphate,3'-diphosphate pyrophosphatase"/>
    <property type="match status" value="1"/>
</dbReference>
<dbReference type="InterPro" id="IPR030673">
    <property type="entry name" value="PyroPPase_GppA_Ppx"/>
</dbReference>
<comment type="subunit">
    <text evidence="4">Homodimer.</text>
</comment>
<keyword evidence="9" id="KW-0472">Membrane</keyword>
<dbReference type="InterPro" id="IPR048950">
    <property type="entry name" value="Ppx_GppA_C"/>
</dbReference>
<dbReference type="SUPFAM" id="SSF53067">
    <property type="entry name" value="Actin-like ATPase domain"/>
    <property type="match status" value="2"/>
</dbReference>
<dbReference type="GO" id="GO:0004309">
    <property type="term" value="F:exopolyphosphatase activity"/>
    <property type="evidence" value="ECO:0007669"/>
    <property type="project" value="UniProtKB-EC"/>
</dbReference>
<evidence type="ECO:0000313" key="13">
    <source>
        <dbReference type="EMBL" id="VAX10485.1"/>
    </source>
</evidence>
<evidence type="ECO:0000256" key="9">
    <source>
        <dbReference type="ARBA" id="ARBA00023136"/>
    </source>
</evidence>
<evidence type="ECO:0000259" key="11">
    <source>
        <dbReference type="Pfam" id="PF02541"/>
    </source>
</evidence>
<dbReference type="InterPro" id="IPR043129">
    <property type="entry name" value="ATPase_NBD"/>
</dbReference>
<dbReference type="PANTHER" id="PTHR30005:SF14">
    <property type="entry name" value="EXOPOLYPHOSPHATASE"/>
    <property type="match status" value="1"/>
</dbReference>
<sequence>MTASIAAIDLGSNSFHLLVARPMNKGIQVIDQDKEMVRLASGLQADRSIDSETKERALVCLSRFGQHIRHISPDAIRIVGTNTLRAARKSNKFIKQAQLLLGHEIEIISGIEEARLIYLGVAHSIASNNGRRMVVDIGGGSTEIIVGERFEPLRMESLYMGCVSMTQRYFSDGNVSEKRVAKARLTAMLELEPHINLFRELGWTDSIGASGTARAVEYVARANGWGNGEINAAALANIIQSYIQAGSLVQTKLEGLKAERAPVFLGGAIILAAIFEAFEIQTMMVSSGALREGLLYDLIGRSQKKSTRQQTVVDLGKRYKLDGEQARRVENTAVALWKQVAPDTPLLNIDCEKMLGWAARLHELGLSIAHSQHHKHAGYILRHADLFGFSWQEQQVLAAIVQSHRRSFPEDIFNRLPERWRSKAVKLSLFLRLAVILHRSRSQATVSTPICQLTEKSIKLIFADKWLQQHPLTRVDLEEEARRLSKRDIELSFE</sequence>
<feature type="domain" description="Ppx/GppA phosphatase N-terminal" evidence="11">
    <location>
        <begin position="19"/>
        <end position="299"/>
    </location>
</feature>
<evidence type="ECO:0000256" key="1">
    <source>
        <dbReference type="ARBA" id="ARBA00001946"/>
    </source>
</evidence>
<protein>
    <recommendedName>
        <fullName evidence="6">Exopolyphosphatase</fullName>
        <ecNumber evidence="5">3.6.1.11</ecNumber>
    </recommendedName>
</protein>
<evidence type="ECO:0000256" key="3">
    <source>
        <dbReference type="ARBA" id="ARBA00007125"/>
    </source>
</evidence>
<dbReference type="PANTHER" id="PTHR30005">
    <property type="entry name" value="EXOPOLYPHOSPHATASE"/>
    <property type="match status" value="1"/>
</dbReference>
<dbReference type="GO" id="GO:0006798">
    <property type="term" value="P:polyphosphate catabolic process"/>
    <property type="evidence" value="ECO:0007669"/>
    <property type="project" value="TreeGrafter"/>
</dbReference>
<feature type="domain" description="Ppx/GppA phosphatase C-terminal" evidence="12">
    <location>
        <begin position="308"/>
        <end position="480"/>
    </location>
</feature>
<evidence type="ECO:0000256" key="6">
    <source>
        <dbReference type="ARBA" id="ARBA00020416"/>
    </source>
</evidence>
<evidence type="ECO:0000256" key="5">
    <source>
        <dbReference type="ARBA" id="ARBA00012451"/>
    </source>
</evidence>
<evidence type="ECO:0000256" key="8">
    <source>
        <dbReference type="ARBA" id="ARBA00022801"/>
    </source>
</evidence>
<comment type="similarity">
    <text evidence="3">Belongs to the GppA/Ppx family.</text>
</comment>
<dbReference type="InterPro" id="IPR022371">
    <property type="entry name" value="Exopolyphosphatase"/>
</dbReference>
<dbReference type="InterPro" id="IPR003695">
    <property type="entry name" value="Ppx_GppA_N"/>
</dbReference>
<name>A0A3B1BVS1_9ZZZZ</name>
<gene>
    <name evidence="13" type="ORF">MNBD_GAMMA25-1405</name>
</gene>
<dbReference type="PIRSF" id="PIRSF001267">
    <property type="entry name" value="Pyrophosphatase_GppA_Ppx"/>
    <property type="match status" value="1"/>
</dbReference>
<dbReference type="Pfam" id="PF21447">
    <property type="entry name" value="Ppx-GppA_III"/>
    <property type="match status" value="1"/>
</dbReference>
<evidence type="ECO:0000256" key="2">
    <source>
        <dbReference type="ARBA" id="ARBA00004202"/>
    </source>
</evidence>
<reference evidence="13" key="1">
    <citation type="submission" date="2018-06" db="EMBL/GenBank/DDBJ databases">
        <authorList>
            <person name="Zhirakovskaya E."/>
        </authorList>
    </citation>
    <scope>NUCLEOTIDE SEQUENCE</scope>
</reference>
<dbReference type="GO" id="GO:0005886">
    <property type="term" value="C:plasma membrane"/>
    <property type="evidence" value="ECO:0007669"/>
    <property type="project" value="UniProtKB-SubCell"/>
</dbReference>
<comment type="catalytic activity">
    <reaction evidence="10">
        <text>[phosphate](n) + H2O = [phosphate](n-1) + phosphate + H(+)</text>
        <dbReference type="Rhea" id="RHEA:21528"/>
        <dbReference type="Rhea" id="RHEA-COMP:9859"/>
        <dbReference type="Rhea" id="RHEA-COMP:14279"/>
        <dbReference type="ChEBI" id="CHEBI:15377"/>
        <dbReference type="ChEBI" id="CHEBI:15378"/>
        <dbReference type="ChEBI" id="CHEBI:16838"/>
        <dbReference type="ChEBI" id="CHEBI:43474"/>
        <dbReference type="EC" id="3.6.1.11"/>
    </reaction>
</comment>
<evidence type="ECO:0000256" key="7">
    <source>
        <dbReference type="ARBA" id="ARBA00022475"/>
    </source>
</evidence>
<dbReference type="Gene3D" id="3.30.420.40">
    <property type="match status" value="1"/>
</dbReference>